<dbReference type="NCBIfam" id="NF033679">
    <property type="entry name" value="DNRLRE_dom"/>
    <property type="match status" value="1"/>
</dbReference>
<evidence type="ECO:0000313" key="6">
    <source>
        <dbReference type="EMBL" id="MCW3483408.1"/>
    </source>
</evidence>
<name>A0ABT3IHI1_9BACT</name>
<dbReference type="Pfam" id="PF24517">
    <property type="entry name" value="CBM96"/>
    <property type="match status" value="1"/>
</dbReference>
<accession>A0ABT3IHI1</accession>
<evidence type="ECO:0000313" key="7">
    <source>
        <dbReference type="Proteomes" id="UP001207742"/>
    </source>
</evidence>
<evidence type="ECO:0000256" key="2">
    <source>
        <dbReference type="ARBA" id="ARBA00022525"/>
    </source>
</evidence>
<reference evidence="6 7" key="1">
    <citation type="submission" date="2022-10" db="EMBL/GenBank/DDBJ databases">
        <title>Chitinophaga nivalis PC15 sp. nov., isolated from Pyeongchang county, South Korea.</title>
        <authorList>
            <person name="Trinh H.N."/>
        </authorList>
    </citation>
    <scope>NUCLEOTIDE SEQUENCE [LARGE SCALE GENOMIC DNA]</scope>
    <source>
        <strain evidence="6 7">PC14</strain>
    </source>
</reference>
<feature type="chain" id="PRO_5046035621" evidence="4">
    <location>
        <begin position="24"/>
        <end position="250"/>
    </location>
</feature>
<evidence type="ECO:0000256" key="3">
    <source>
        <dbReference type="ARBA" id="ARBA00022729"/>
    </source>
</evidence>
<feature type="signal peptide" evidence="4">
    <location>
        <begin position="1"/>
        <end position="23"/>
    </location>
</feature>
<comment type="caution">
    <text evidence="6">The sequence shown here is derived from an EMBL/GenBank/DDBJ whole genome shotgun (WGS) entry which is preliminary data.</text>
</comment>
<keyword evidence="7" id="KW-1185">Reference proteome</keyword>
<evidence type="ECO:0000256" key="1">
    <source>
        <dbReference type="ARBA" id="ARBA00004613"/>
    </source>
</evidence>
<keyword evidence="3 4" id="KW-0732">Signal</keyword>
<dbReference type="InterPro" id="IPR055372">
    <property type="entry name" value="CBM96"/>
</dbReference>
<dbReference type="RefSeq" id="WP_264728711.1">
    <property type="nucleotide sequence ID" value="NZ_JAPDNR010000001.1"/>
</dbReference>
<dbReference type="PROSITE" id="PS51257">
    <property type="entry name" value="PROKAR_LIPOPROTEIN"/>
    <property type="match status" value="1"/>
</dbReference>
<evidence type="ECO:0000256" key="4">
    <source>
        <dbReference type="SAM" id="SignalP"/>
    </source>
</evidence>
<protein>
    <submittedName>
        <fullName evidence="6">DNRLRE domain-containing protein</fullName>
    </submittedName>
</protein>
<sequence>MKRISFLLCTVILAGFVSCRKDAAPNPGTGRSSEKTDQIDIAEKLTSGKHTLEFSSPNRGSGQQDCLVNSIFPTSNLSSNPDLAASAWTYQGTFGIARDFFKFPGISYLPAGTTINAATLYFYGLAPGTAVANNTGNSFYPGSPYNPFGDNAGWVKRVTGPWEENTITWSNQPGTTSLNQAGVAASTSQWDYNTTVNVTALVQDIVNSGQNYGFSLQQQVESYYRNLNFAGHRHSDPARWPKLTITFTIP</sequence>
<dbReference type="Proteomes" id="UP001207742">
    <property type="component" value="Unassembled WGS sequence"/>
</dbReference>
<evidence type="ECO:0000259" key="5">
    <source>
        <dbReference type="Pfam" id="PF24517"/>
    </source>
</evidence>
<organism evidence="6 7">
    <name type="scientific">Chitinophaga nivalis</name>
    <dbReference type="NCBI Taxonomy" id="2991709"/>
    <lineage>
        <taxon>Bacteria</taxon>
        <taxon>Pseudomonadati</taxon>
        <taxon>Bacteroidota</taxon>
        <taxon>Chitinophagia</taxon>
        <taxon>Chitinophagales</taxon>
        <taxon>Chitinophagaceae</taxon>
        <taxon>Chitinophaga</taxon>
    </lineage>
</organism>
<proteinExistence type="predicted"/>
<keyword evidence="2" id="KW-0964">Secreted</keyword>
<dbReference type="EMBL" id="JAPDNS010000001">
    <property type="protein sequence ID" value="MCW3483408.1"/>
    <property type="molecule type" value="Genomic_DNA"/>
</dbReference>
<gene>
    <name evidence="6" type="ORF">OL497_05870</name>
</gene>
<feature type="domain" description="Carbohydrate-binding module family 96" evidence="5">
    <location>
        <begin position="154"/>
        <end position="232"/>
    </location>
</feature>
<comment type="subcellular location">
    <subcellularLocation>
        <location evidence="1">Secreted</location>
    </subcellularLocation>
</comment>